<dbReference type="Gene3D" id="3.30.160.60">
    <property type="entry name" value="Classic Zinc Finger"/>
    <property type="match status" value="1"/>
</dbReference>
<protein>
    <recommendedName>
        <fullName evidence="4">BZIP domain-containing protein</fullName>
    </recommendedName>
</protein>
<feature type="region of interest" description="Disordered" evidence="1">
    <location>
        <begin position="1"/>
        <end position="41"/>
    </location>
</feature>
<sequence length="381" mass="41343">MVPFPPSDSTSFTTASYQSPWLSSPAPNASRPQLNPTEFAPHQTDFVLFDQPAPVSQRPQRALTVPPSGHTFNAGHYFYANSAPNSTTEFQQQPQPQLQLQQQRPPVPLFSTSSTNFSQQNVATMADLNSNNSFDSGASLMPAYSHDASPWVAPDTAFTSINNPSATPGSTQTVSPKDVYDPHGSAPPSTAFTNLTSPDMDSPYMISGSLNDSFDTSPMYGDEPVMASDNWFSLFPEDDIKPAATMFAEDDLKSTATVYPAAPALERTESSQSMERSNSSSTNSPRVFDSPHRRKSSTSGSPAMNASITKAARRRKGPLPAIVVDPADKIALKRARNTLAARDSRQRKFDHVKTLEVRNAELEAEVEKWKSIAIAQGYSGS</sequence>
<dbReference type="CDD" id="cd12193">
    <property type="entry name" value="bZIP_GCN4"/>
    <property type="match status" value="1"/>
</dbReference>
<feature type="region of interest" description="Disordered" evidence="1">
    <location>
        <begin position="263"/>
        <end position="320"/>
    </location>
</feature>
<evidence type="ECO:0000313" key="2">
    <source>
        <dbReference type="EMBL" id="KAF2869840.1"/>
    </source>
</evidence>
<dbReference type="EMBL" id="JAADJZ010000015">
    <property type="protein sequence ID" value="KAF2869840.1"/>
    <property type="molecule type" value="Genomic_DNA"/>
</dbReference>
<dbReference type="AlphaFoldDB" id="A0A7C8M485"/>
<gene>
    <name evidence="2" type="ORF">BDV95DRAFT_620379</name>
</gene>
<dbReference type="Proteomes" id="UP000481861">
    <property type="component" value="Unassembled WGS sequence"/>
</dbReference>
<dbReference type="GO" id="GO:0003700">
    <property type="term" value="F:DNA-binding transcription factor activity"/>
    <property type="evidence" value="ECO:0007669"/>
    <property type="project" value="InterPro"/>
</dbReference>
<name>A0A7C8M485_9PLEO</name>
<feature type="compositionally biased region" description="Polar residues" evidence="1">
    <location>
        <begin position="7"/>
        <end position="36"/>
    </location>
</feature>
<feature type="compositionally biased region" description="Polar residues" evidence="1">
    <location>
        <begin position="297"/>
        <end position="308"/>
    </location>
</feature>
<keyword evidence="3" id="KW-1185">Reference proteome</keyword>
<reference evidence="2 3" key="1">
    <citation type="submission" date="2020-01" db="EMBL/GenBank/DDBJ databases">
        <authorList>
            <consortium name="DOE Joint Genome Institute"/>
            <person name="Haridas S."/>
            <person name="Albert R."/>
            <person name="Binder M."/>
            <person name="Bloem J."/>
            <person name="Labutti K."/>
            <person name="Salamov A."/>
            <person name="Andreopoulos B."/>
            <person name="Baker S.E."/>
            <person name="Barry K."/>
            <person name="Bills G."/>
            <person name="Bluhm B.H."/>
            <person name="Cannon C."/>
            <person name="Castanera R."/>
            <person name="Culley D.E."/>
            <person name="Daum C."/>
            <person name="Ezra D."/>
            <person name="Gonzalez J.B."/>
            <person name="Henrissat B."/>
            <person name="Kuo A."/>
            <person name="Liang C."/>
            <person name="Lipzen A."/>
            <person name="Lutzoni F."/>
            <person name="Magnuson J."/>
            <person name="Mondo S."/>
            <person name="Nolan M."/>
            <person name="Ohm R."/>
            <person name="Pangilinan J."/>
            <person name="Park H.-J.H."/>
            <person name="Ramirez L."/>
            <person name="Alfaro M."/>
            <person name="Sun H."/>
            <person name="Tritt A."/>
            <person name="Yoshinaga Y."/>
            <person name="Zwiers L.-H.L."/>
            <person name="Turgeon B.G."/>
            <person name="Goodwin S.B."/>
            <person name="Spatafora J.W."/>
            <person name="Crous P.W."/>
            <person name="Grigoriev I.V."/>
        </authorList>
    </citation>
    <scope>NUCLEOTIDE SEQUENCE [LARGE SCALE GENOMIC DNA]</scope>
    <source>
        <strain evidence="2 3">CBS 611.86</strain>
    </source>
</reference>
<evidence type="ECO:0000256" key="1">
    <source>
        <dbReference type="SAM" id="MobiDB-lite"/>
    </source>
</evidence>
<accession>A0A7C8M485</accession>
<dbReference type="SUPFAM" id="SSF57959">
    <property type="entry name" value="Leucine zipper domain"/>
    <property type="match status" value="1"/>
</dbReference>
<proteinExistence type="predicted"/>
<dbReference type="OrthoDB" id="5419235at2759"/>
<feature type="compositionally biased region" description="Low complexity" evidence="1">
    <location>
        <begin position="270"/>
        <end position="284"/>
    </location>
</feature>
<dbReference type="InterPro" id="IPR046347">
    <property type="entry name" value="bZIP_sf"/>
</dbReference>
<evidence type="ECO:0008006" key="4">
    <source>
        <dbReference type="Google" id="ProtNLM"/>
    </source>
</evidence>
<evidence type="ECO:0000313" key="3">
    <source>
        <dbReference type="Proteomes" id="UP000481861"/>
    </source>
</evidence>
<organism evidence="2 3">
    <name type="scientific">Massariosphaeria phaeospora</name>
    <dbReference type="NCBI Taxonomy" id="100035"/>
    <lineage>
        <taxon>Eukaryota</taxon>
        <taxon>Fungi</taxon>
        <taxon>Dikarya</taxon>
        <taxon>Ascomycota</taxon>
        <taxon>Pezizomycotina</taxon>
        <taxon>Dothideomycetes</taxon>
        <taxon>Pleosporomycetidae</taxon>
        <taxon>Pleosporales</taxon>
        <taxon>Pleosporales incertae sedis</taxon>
        <taxon>Massariosphaeria</taxon>
    </lineage>
</organism>
<feature type="compositionally biased region" description="Polar residues" evidence="1">
    <location>
        <begin position="159"/>
        <end position="175"/>
    </location>
</feature>
<feature type="region of interest" description="Disordered" evidence="1">
    <location>
        <begin position="159"/>
        <end position="184"/>
    </location>
</feature>
<comment type="caution">
    <text evidence="2">The sequence shown here is derived from an EMBL/GenBank/DDBJ whole genome shotgun (WGS) entry which is preliminary data.</text>
</comment>